<organism evidence="1 2">
    <name type="scientific">Galerina marginata (strain CBS 339.88)</name>
    <dbReference type="NCBI Taxonomy" id="685588"/>
    <lineage>
        <taxon>Eukaryota</taxon>
        <taxon>Fungi</taxon>
        <taxon>Dikarya</taxon>
        <taxon>Basidiomycota</taxon>
        <taxon>Agaricomycotina</taxon>
        <taxon>Agaricomycetes</taxon>
        <taxon>Agaricomycetidae</taxon>
        <taxon>Agaricales</taxon>
        <taxon>Agaricineae</taxon>
        <taxon>Strophariaceae</taxon>
        <taxon>Galerina</taxon>
    </lineage>
</organism>
<evidence type="ECO:0000313" key="1">
    <source>
        <dbReference type="EMBL" id="KDR73422.1"/>
    </source>
</evidence>
<dbReference type="HOGENOM" id="CLU_1294488_0_0_1"/>
<dbReference type="AlphaFoldDB" id="A0A067STQ2"/>
<keyword evidence="2" id="KW-1185">Reference proteome</keyword>
<gene>
    <name evidence="1" type="ORF">GALMADRAFT_608088</name>
</gene>
<name>A0A067STQ2_GALM3</name>
<reference evidence="2" key="1">
    <citation type="journal article" date="2014" name="Proc. Natl. Acad. Sci. U.S.A.">
        <title>Extensive sampling of basidiomycete genomes demonstrates inadequacy of the white-rot/brown-rot paradigm for wood decay fungi.</title>
        <authorList>
            <person name="Riley R."/>
            <person name="Salamov A.A."/>
            <person name="Brown D.W."/>
            <person name="Nagy L.G."/>
            <person name="Floudas D."/>
            <person name="Held B.W."/>
            <person name="Levasseur A."/>
            <person name="Lombard V."/>
            <person name="Morin E."/>
            <person name="Otillar R."/>
            <person name="Lindquist E.A."/>
            <person name="Sun H."/>
            <person name="LaButti K.M."/>
            <person name="Schmutz J."/>
            <person name="Jabbour D."/>
            <person name="Luo H."/>
            <person name="Baker S.E."/>
            <person name="Pisabarro A.G."/>
            <person name="Walton J.D."/>
            <person name="Blanchette R.A."/>
            <person name="Henrissat B."/>
            <person name="Martin F."/>
            <person name="Cullen D."/>
            <person name="Hibbett D.S."/>
            <person name="Grigoriev I.V."/>
        </authorList>
    </citation>
    <scope>NUCLEOTIDE SEQUENCE [LARGE SCALE GENOMIC DNA]</scope>
    <source>
        <strain evidence="2">CBS 339.88</strain>
    </source>
</reference>
<dbReference type="Proteomes" id="UP000027222">
    <property type="component" value="Unassembled WGS sequence"/>
</dbReference>
<protein>
    <submittedName>
        <fullName evidence="1">Uncharacterized protein</fullName>
    </submittedName>
</protein>
<proteinExistence type="predicted"/>
<evidence type="ECO:0000313" key="2">
    <source>
        <dbReference type="Proteomes" id="UP000027222"/>
    </source>
</evidence>
<dbReference type="EMBL" id="KL142385">
    <property type="protein sequence ID" value="KDR73422.1"/>
    <property type="molecule type" value="Genomic_DNA"/>
</dbReference>
<accession>A0A067STQ2</accession>
<sequence length="213" mass="23956">MGLVLVSTRIDMVEVESPMAIIERETKLNGVAEHKAEAGSFYARSATCWQHKRRVRRWLECRRWKTSQRDCSAQIATMRMAGEMAAVNLKRSSASTMGTTKIRSVFWRICDTLEGHLTNAPCSSSSIPFPAPNLSPHRPRSPRCSSSDIVRSLNSLLATPVSQLLPRTTDPRPTLCSPLVFFRPSSTPCICIFPASHHHDNSWSYQRCKSFPH</sequence>